<dbReference type="KEGG" id="paqt:E8L99_06030"/>
<keyword evidence="2" id="KW-0732">Signal</keyword>
<dbReference type="InterPro" id="IPR042100">
    <property type="entry name" value="Bug_dom1"/>
</dbReference>
<dbReference type="EMBL" id="CP039865">
    <property type="protein sequence ID" value="QCK85360.1"/>
    <property type="molecule type" value="Genomic_DNA"/>
</dbReference>
<name>A0A4D7QBD2_9HYPH</name>
<dbReference type="Gene3D" id="3.40.190.10">
    <property type="entry name" value="Periplasmic binding protein-like II"/>
    <property type="match status" value="1"/>
</dbReference>
<dbReference type="Gene3D" id="3.40.190.150">
    <property type="entry name" value="Bordetella uptake gene, domain 1"/>
    <property type="match status" value="1"/>
</dbReference>
<organism evidence="3 4">
    <name type="scientific">Phreatobacter aquaticus</name>
    <dbReference type="NCBI Taxonomy" id="2570229"/>
    <lineage>
        <taxon>Bacteria</taxon>
        <taxon>Pseudomonadati</taxon>
        <taxon>Pseudomonadota</taxon>
        <taxon>Alphaproteobacteria</taxon>
        <taxon>Hyphomicrobiales</taxon>
        <taxon>Phreatobacteraceae</taxon>
        <taxon>Phreatobacter</taxon>
    </lineage>
</organism>
<dbReference type="RefSeq" id="WP_137098694.1">
    <property type="nucleotide sequence ID" value="NZ_CP039865.1"/>
</dbReference>
<feature type="chain" id="PRO_5020757583" evidence="2">
    <location>
        <begin position="27"/>
        <end position="329"/>
    </location>
</feature>
<evidence type="ECO:0000313" key="3">
    <source>
        <dbReference type="EMBL" id="QCK85360.1"/>
    </source>
</evidence>
<dbReference type="Proteomes" id="UP000298588">
    <property type="component" value="Chromosome"/>
</dbReference>
<proteinExistence type="inferred from homology"/>
<accession>A0A4D7QBD2</accession>
<gene>
    <name evidence="3" type="ORF">E8L99_06030</name>
</gene>
<dbReference type="CDD" id="cd07012">
    <property type="entry name" value="PBP2_Bug_TTT"/>
    <property type="match status" value="1"/>
</dbReference>
<reference evidence="3 4" key="1">
    <citation type="submission" date="2019-04" db="EMBL/GenBank/DDBJ databases">
        <title>Phreatobacter aquaticus sp. nov.</title>
        <authorList>
            <person name="Choi A."/>
            <person name="Baek K."/>
        </authorList>
    </citation>
    <scope>NUCLEOTIDE SEQUENCE [LARGE SCALE GENOMIC DNA]</scope>
    <source>
        <strain evidence="3 4">NMCR1094</strain>
    </source>
</reference>
<evidence type="ECO:0000256" key="2">
    <source>
        <dbReference type="SAM" id="SignalP"/>
    </source>
</evidence>
<evidence type="ECO:0000313" key="4">
    <source>
        <dbReference type="Proteomes" id="UP000298588"/>
    </source>
</evidence>
<feature type="signal peptide" evidence="2">
    <location>
        <begin position="1"/>
        <end position="26"/>
    </location>
</feature>
<sequence>MQRRTLIKAAAGAALLGTVRAPAVLAQGAWPQQGRTIKVIVPWPPGAANDALGRLLAQRLQEKYGVTAVVENRSGGSGLVGTTAVLQAEPDGYTLLASAFNTAVMPFILKGATFDPQVDLEVMARTAIAPLVSVMTAQRPQKSLGEMIAAAKANPRDWLFAISSLGSAGHLATIEFARRTGIPFDLVPYRGTAPALTDIMSGNVHLLIDPSFALLPAAQDPTRVRALGIATKARSKLAPDLPTMAESGLPGYEFNSWYGVWAPKGTPREISEKVNALIQETMRDPVVANRLTTTLLEPVIESIDDTKRFIASEITRAGELLKLVNFQPA</sequence>
<dbReference type="PANTHER" id="PTHR42928:SF5">
    <property type="entry name" value="BLR1237 PROTEIN"/>
    <property type="match status" value="1"/>
</dbReference>
<keyword evidence="4" id="KW-1185">Reference proteome</keyword>
<protein>
    <submittedName>
        <fullName evidence="3">Tripartite tricarboxylate transporter substrate binding protein</fullName>
    </submittedName>
</protein>
<comment type="similarity">
    <text evidence="1">Belongs to the UPF0065 (bug) family.</text>
</comment>
<dbReference type="Pfam" id="PF03401">
    <property type="entry name" value="TctC"/>
    <property type="match status" value="1"/>
</dbReference>
<dbReference type="InterPro" id="IPR005064">
    <property type="entry name" value="BUG"/>
</dbReference>
<dbReference type="AlphaFoldDB" id="A0A4D7QBD2"/>
<dbReference type="SUPFAM" id="SSF53850">
    <property type="entry name" value="Periplasmic binding protein-like II"/>
    <property type="match status" value="1"/>
</dbReference>
<dbReference type="PIRSF" id="PIRSF017082">
    <property type="entry name" value="YflP"/>
    <property type="match status" value="1"/>
</dbReference>
<dbReference type="OrthoDB" id="8196049at2"/>
<evidence type="ECO:0000256" key="1">
    <source>
        <dbReference type="ARBA" id="ARBA00006987"/>
    </source>
</evidence>
<dbReference type="PANTHER" id="PTHR42928">
    <property type="entry name" value="TRICARBOXYLATE-BINDING PROTEIN"/>
    <property type="match status" value="1"/>
</dbReference>